<keyword evidence="2" id="KW-1003">Cell membrane</keyword>
<evidence type="ECO:0000256" key="5">
    <source>
        <dbReference type="ARBA" id="ARBA00023136"/>
    </source>
</evidence>
<feature type="domain" description="ABC3 transporter permease C-terminal" evidence="8">
    <location>
        <begin position="365"/>
        <end position="480"/>
    </location>
</feature>
<name>A0A839K138_9FIRM</name>
<evidence type="ECO:0000259" key="9">
    <source>
        <dbReference type="Pfam" id="PF12704"/>
    </source>
</evidence>
<dbReference type="PANTHER" id="PTHR30287">
    <property type="entry name" value="MEMBRANE COMPONENT OF PREDICTED ABC SUPERFAMILY METABOLITE UPTAKE TRANSPORTER"/>
    <property type="match status" value="1"/>
</dbReference>
<dbReference type="Pfam" id="PF02687">
    <property type="entry name" value="FtsX"/>
    <property type="match status" value="2"/>
</dbReference>
<keyword evidence="4 7" id="KW-1133">Transmembrane helix</keyword>
<evidence type="ECO:0000313" key="11">
    <source>
        <dbReference type="Proteomes" id="UP000574276"/>
    </source>
</evidence>
<dbReference type="InterPro" id="IPR003838">
    <property type="entry name" value="ABC3_permease_C"/>
</dbReference>
<comment type="caution">
    <text evidence="10">The sequence shown here is derived from an EMBL/GenBank/DDBJ whole genome shotgun (WGS) entry which is preliminary data.</text>
</comment>
<evidence type="ECO:0000256" key="3">
    <source>
        <dbReference type="ARBA" id="ARBA00022692"/>
    </source>
</evidence>
<evidence type="ECO:0000256" key="7">
    <source>
        <dbReference type="SAM" id="Phobius"/>
    </source>
</evidence>
<evidence type="ECO:0000313" key="10">
    <source>
        <dbReference type="EMBL" id="MBB2183137.1"/>
    </source>
</evidence>
<organism evidence="10 11">
    <name type="scientific">Variimorphobacter saccharofermentans</name>
    <dbReference type="NCBI Taxonomy" id="2755051"/>
    <lineage>
        <taxon>Bacteria</taxon>
        <taxon>Bacillati</taxon>
        <taxon>Bacillota</taxon>
        <taxon>Clostridia</taxon>
        <taxon>Lachnospirales</taxon>
        <taxon>Lachnospiraceae</taxon>
        <taxon>Variimorphobacter</taxon>
    </lineage>
</organism>
<dbReference type="PANTHER" id="PTHR30287:SF1">
    <property type="entry name" value="INNER MEMBRANE PROTEIN"/>
    <property type="match status" value="1"/>
</dbReference>
<evidence type="ECO:0000256" key="4">
    <source>
        <dbReference type="ARBA" id="ARBA00022989"/>
    </source>
</evidence>
<sequence length="892" mass="101265">MKKAIRKDFFMEIKTSFNRFLSILLIVALGVAFFAGIRATNPDMRLTADHYFDESNLMDIRVLGTLGLTDKDVAEISKIDGVDEVEAAYSTHVVCDADGNELVLEAMSATSKLNLINVSEGRMPQSENEVLVDEFFITTTGYQLGDHIHLESGTNQPLSDRIKGDDFTIVGIGSTSYYLSFQRGSSDIGDGEVNSFIVLQPELFQMEAYSAVYVSVAEAKDMTAYSQEYDDCVDSVVNNIKKIADKQNQIRYEELYNPAYDKIQQAKQELNSEREKAEEQLKQSKLMLENSGLSELELEASLEKLAAESDKVQEKFEEAEKQIQESEAELAKLKMPKWYVLDRGSIEAYVEFEQNAERIGAIGKVFPVIFYLVAALISLTTMTRMVEEERIEIGTLKALGYSKLTIASKYILYAFIATLVGSLAGAALGLKVLPMIIINAYKMMYPNIPEVITPFNWYYTVLATVFSVLCVGLATFFACYKELLAKPAQLMRPEPPKNGKRVFMERITFLWRRLSFTWKATVRNLMRYKKRFFMTVFGIGGCMALLLVGFGLKDSIFVIYTRQFDEIMLYDASVSIDQEATTEDKAKLQTELDEIEDVSSIPVKTNVIDITFGEETKEVTMYVPMETSYLKDFIVLRKRTNHEKITLTDDGVILTEQISKKLGIDAGDEIIIHEGDKEASVTVSAITENYMTHYLYMTPELYKELFQEESEYNSFLLSMSELSEKDQMSIGNRLLQLNATTGIDYISNFKNLLENVLVSLNIVIWVLIIAAGALAFIVLYNLNNININERRRELATIKVLGFYNPETAAYIYRENIILTIIGSIVGVFMGIFLHRYVITTVEIDLVMFGRNIDFSSYIYSILLTFFFSAFVNFVMYYKLKKINMVESLKSIE</sequence>
<protein>
    <submittedName>
        <fullName evidence="10">FtsX-like permease family protein</fullName>
    </submittedName>
</protein>
<dbReference type="GO" id="GO:0005886">
    <property type="term" value="C:plasma membrane"/>
    <property type="evidence" value="ECO:0007669"/>
    <property type="project" value="UniProtKB-SubCell"/>
</dbReference>
<feature type="domain" description="MacB-like periplasmic core" evidence="9">
    <location>
        <begin position="24"/>
        <end position="228"/>
    </location>
</feature>
<feature type="transmembrane region" description="Helical" evidence="7">
    <location>
        <begin position="762"/>
        <end position="782"/>
    </location>
</feature>
<dbReference type="EMBL" id="JACEGA010000001">
    <property type="protein sequence ID" value="MBB2183137.1"/>
    <property type="molecule type" value="Genomic_DNA"/>
</dbReference>
<feature type="transmembrane region" description="Helical" evidence="7">
    <location>
        <begin position="361"/>
        <end position="380"/>
    </location>
</feature>
<dbReference type="AlphaFoldDB" id="A0A839K138"/>
<dbReference type="RefSeq" id="WP_228352816.1">
    <property type="nucleotide sequence ID" value="NZ_JACEGA010000001.1"/>
</dbReference>
<dbReference type="Proteomes" id="UP000574276">
    <property type="component" value="Unassembled WGS sequence"/>
</dbReference>
<feature type="transmembrane region" description="Helical" evidence="7">
    <location>
        <begin position="457"/>
        <end position="480"/>
    </location>
</feature>
<dbReference type="InterPro" id="IPR038766">
    <property type="entry name" value="Membrane_comp_ABC_pdt"/>
</dbReference>
<keyword evidence="3 7" id="KW-0812">Transmembrane</keyword>
<feature type="domain" description="ABC3 transporter permease C-terminal" evidence="8">
    <location>
        <begin position="766"/>
        <end position="883"/>
    </location>
</feature>
<keyword evidence="5 7" id="KW-0472">Membrane</keyword>
<feature type="transmembrane region" description="Helical" evidence="7">
    <location>
        <begin position="816"/>
        <end position="837"/>
    </location>
</feature>
<evidence type="ECO:0000256" key="6">
    <source>
        <dbReference type="SAM" id="Coils"/>
    </source>
</evidence>
<keyword evidence="11" id="KW-1185">Reference proteome</keyword>
<feature type="transmembrane region" description="Helical" evidence="7">
    <location>
        <begin position="410"/>
        <end position="437"/>
    </location>
</feature>
<proteinExistence type="predicted"/>
<evidence type="ECO:0000256" key="1">
    <source>
        <dbReference type="ARBA" id="ARBA00004651"/>
    </source>
</evidence>
<feature type="transmembrane region" description="Helical" evidence="7">
    <location>
        <begin position="857"/>
        <end position="877"/>
    </location>
</feature>
<keyword evidence="6" id="KW-0175">Coiled coil</keyword>
<dbReference type="InterPro" id="IPR025857">
    <property type="entry name" value="MacB_PCD"/>
</dbReference>
<gene>
    <name evidence="10" type="ORF">H0486_09625</name>
</gene>
<dbReference type="Pfam" id="PF12704">
    <property type="entry name" value="MacB_PCD"/>
    <property type="match status" value="1"/>
</dbReference>
<accession>A0A839K138</accession>
<feature type="transmembrane region" description="Helical" evidence="7">
    <location>
        <begin position="532"/>
        <end position="552"/>
    </location>
</feature>
<evidence type="ECO:0000256" key="2">
    <source>
        <dbReference type="ARBA" id="ARBA00022475"/>
    </source>
</evidence>
<reference evidence="10 11" key="1">
    <citation type="submission" date="2020-07" db="EMBL/GenBank/DDBJ databases">
        <title>Characterization and genome sequencing of isolate MD1, a novel member within the family Lachnospiraceae.</title>
        <authorList>
            <person name="Rettenmaier R."/>
            <person name="Di Bello L."/>
            <person name="Zinser C."/>
            <person name="Scheitz K."/>
            <person name="Liebl W."/>
            <person name="Zverlov V."/>
        </authorList>
    </citation>
    <scope>NUCLEOTIDE SEQUENCE [LARGE SCALE GENOMIC DNA]</scope>
    <source>
        <strain evidence="10 11">MD1</strain>
    </source>
</reference>
<comment type="subcellular location">
    <subcellularLocation>
        <location evidence="1">Cell membrane</location>
        <topology evidence="1">Multi-pass membrane protein</topology>
    </subcellularLocation>
</comment>
<evidence type="ECO:0000259" key="8">
    <source>
        <dbReference type="Pfam" id="PF02687"/>
    </source>
</evidence>
<feature type="coiled-coil region" evidence="6">
    <location>
        <begin position="260"/>
        <end position="336"/>
    </location>
</feature>